<feature type="transmembrane region" description="Helical" evidence="1">
    <location>
        <begin position="37"/>
        <end position="58"/>
    </location>
</feature>
<dbReference type="EMBL" id="SPOI01000068">
    <property type="protein sequence ID" value="TIB38218.1"/>
    <property type="molecule type" value="Genomic_DNA"/>
</dbReference>
<dbReference type="Proteomes" id="UP000310689">
    <property type="component" value="Unassembled WGS sequence"/>
</dbReference>
<name>A0A4T0GJ98_WALIC</name>
<sequence length="91" mass="10335">MQEYQDNVSVDDELRGSEFLIHKSIKLTPMENARKNGMMNGIFIFAFLPLLLLGNVLAHSELVVMHTEEANAASRPEIVVRPATPEWHIDF</sequence>
<accession>A0A4T0GJ98</accession>
<evidence type="ECO:0000313" key="3">
    <source>
        <dbReference type="Proteomes" id="UP000310689"/>
    </source>
</evidence>
<keyword evidence="1" id="KW-0812">Transmembrane</keyword>
<proteinExistence type="predicted"/>
<dbReference type="AlphaFoldDB" id="A0A4T0GJ98"/>
<gene>
    <name evidence="2" type="ORF">E3P86_01745</name>
</gene>
<comment type="caution">
    <text evidence="2">The sequence shown here is derived from an EMBL/GenBank/DDBJ whole genome shotgun (WGS) entry which is preliminary data.</text>
</comment>
<keyword evidence="1" id="KW-0472">Membrane</keyword>
<evidence type="ECO:0000313" key="2">
    <source>
        <dbReference type="EMBL" id="TIB38218.1"/>
    </source>
</evidence>
<evidence type="ECO:0000256" key="1">
    <source>
        <dbReference type="SAM" id="Phobius"/>
    </source>
</evidence>
<organism evidence="2 3">
    <name type="scientific">Wallemia ichthyophaga</name>
    <dbReference type="NCBI Taxonomy" id="245174"/>
    <lineage>
        <taxon>Eukaryota</taxon>
        <taxon>Fungi</taxon>
        <taxon>Dikarya</taxon>
        <taxon>Basidiomycota</taxon>
        <taxon>Wallemiomycotina</taxon>
        <taxon>Wallemiomycetes</taxon>
        <taxon>Wallemiales</taxon>
        <taxon>Wallemiaceae</taxon>
        <taxon>Wallemia</taxon>
    </lineage>
</organism>
<keyword evidence="1" id="KW-1133">Transmembrane helix</keyword>
<reference evidence="2 3" key="1">
    <citation type="submission" date="2019-03" db="EMBL/GenBank/DDBJ databases">
        <title>Sequencing 23 genomes of Wallemia ichthyophaga.</title>
        <authorList>
            <person name="Gostincar C."/>
        </authorList>
    </citation>
    <scope>NUCLEOTIDE SEQUENCE [LARGE SCALE GENOMIC DNA]</scope>
    <source>
        <strain evidence="2 3">EXF-6200</strain>
    </source>
</reference>
<protein>
    <submittedName>
        <fullName evidence="2">Uncharacterized protein</fullName>
    </submittedName>
</protein>